<accession>W2YV07</accession>
<dbReference type="AlphaFoldDB" id="W2YV07"/>
<sequence length="135" mass="15555">MPRGRKRAPGGGGRQSSNYQREVETYQKRLEVINFHDNNGMQATLDKFYQYLVQKKRENKRKRIYEWLKDRERIESVCLSSVKAGLKGNPEGWHCNDNFYSGRRGSERVGALVARGGRPRVTIDAAAEDTGHSRR</sequence>
<evidence type="ECO:0000313" key="3">
    <source>
        <dbReference type="Proteomes" id="UP000018948"/>
    </source>
</evidence>
<gene>
    <name evidence="2" type="ORF">F442_13520</name>
</gene>
<organism evidence="2 3">
    <name type="scientific">Phytophthora nicotianae P10297</name>
    <dbReference type="NCBI Taxonomy" id="1317064"/>
    <lineage>
        <taxon>Eukaryota</taxon>
        <taxon>Sar</taxon>
        <taxon>Stramenopiles</taxon>
        <taxon>Oomycota</taxon>
        <taxon>Peronosporomycetes</taxon>
        <taxon>Peronosporales</taxon>
        <taxon>Peronosporaceae</taxon>
        <taxon>Phytophthora</taxon>
    </lineage>
</organism>
<proteinExistence type="predicted"/>
<reference evidence="2 3" key="1">
    <citation type="submission" date="2013-11" db="EMBL/GenBank/DDBJ databases">
        <title>The Genome Sequence of Phytophthora parasitica P10297.</title>
        <authorList>
            <consortium name="The Broad Institute Genomics Platform"/>
            <person name="Russ C."/>
            <person name="Tyler B."/>
            <person name="Panabieres F."/>
            <person name="Shan W."/>
            <person name="Tripathy S."/>
            <person name="Grunwald N."/>
            <person name="Machado M."/>
            <person name="Johnson C.S."/>
            <person name="Walker B."/>
            <person name="Young S.K."/>
            <person name="Zeng Q."/>
            <person name="Gargeya S."/>
            <person name="Fitzgerald M."/>
            <person name="Haas B."/>
            <person name="Abouelleil A."/>
            <person name="Allen A.W."/>
            <person name="Alvarado L."/>
            <person name="Arachchi H.M."/>
            <person name="Berlin A.M."/>
            <person name="Chapman S.B."/>
            <person name="Gainer-Dewar J."/>
            <person name="Goldberg J."/>
            <person name="Griggs A."/>
            <person name="Gujja S."/>
            <person name="Hansen M."/>
            <person name="Howarth C."/>
            <person name="Imamovic A."/>
            <person name="Ireland A."/>
            <person name="Larimer J."/>
            <person name="McCowan C."/>
            <person name="Murphy C."/>
            <person name="Pearson M."/>
            <person name="Poon T.W."/>
            <person name="Priest M."/>
            <person name="Roberts A."/>
            <person name="Saif S."/>
            <person name="Shea T."/>
            <person name="Sisk P."/>
            <person name="Sykes S."/>
            <person name="Wortman J."/>
            <person name="Nusbaum C."/>
            <person name="Birren B."/>
        </authorList>
    </citation>
    <scope>NUCLEOTIDE SEQUENCE [LARGE SCALE GENOMIC DNA]</scope>
    <source>
        <strain evidence="2 3">P10297</strain>
    </source>
</reference>
<dbReference type="Proteomes" id="UP000018948">
    <property type="component" value="Unassembled WGS sequence"/>
</dbReference>
<name>W2YV07_PHYNI</name>
<evidence type="ECO:0000256" key="1">
    <source>
        <dbReference type="SAM" id="MobiDB-lite"/>
    </source>
</evidence>
<evidence type="ECO:0000313" key="2">
    <source>
        <dbReference type="EMBL" id="ETP38987.1"/>
    </source>
</evidence>
<feature type="region of interest" description="Disordered" evidence="1">
    <location>
        <begin position="1"/>
        <end position="21"/>
    </location>
</feature>
<protein>
    <submittedName>
        <fullName evidence="2">Uncharacterized protein</fullName>
    </submittedName>
</protein>
<dbReference type="EMBL" id="ANIY01002848">
    <property type="protein sequence ID" value="ETP38987.1"/>
    <property type="molecule type" value="Genomic_DNA"/>
</dbReference>
<comment type="caution">
    <text evidence="2">The sequence shown here is derived from an EMBL/GenBank/DDBJ whole genome shotgun (WGS) entry which is preliminary data.</text>
</comment>